<protein>
    <submittedName>
        <fullName evidence="2">HET-domain-containing protein</fullName>
    </submittedName>
</protein>
<reference evidence="3" key="1">
    <citation type="submission" date="2018-05" db="EMBL/GenBank/DDBJ databases">
        <title>Draft genome sequence of Stemphylium lycopersici strain CIDEFI 213.</title>
        <authorList>
            <person name="Medina R."/>
            <person name="Franco M.E.E."/>
            <person name="Lucentini C.G."/>
            <person name="Saparrat M.C.N."/>
            <person name="Balatti P.A."/>
        </authorList>
    </citation>
    <scope>NUCLEOTIDE SEQUENCE [LARGE SCALE GENOMIC DNA]</scope>
    <source>
        <strain evidence="3">CIDEFI 213</strain>
    </source>
</reference>
<dbReference type="OrthoDB" id="2157530at2759"/>
<dbReference type="InterPro" id="IPR052895">
    <property type="entry name" value="HetReg/Transcr_Mod"/>
</dbReference>
<evidence type="ECO:0000259" key="1">
    <source>
        <dbReference type="Pfam" id="PF06985"/>
    </source>
</evidence>
<dbReference type="PANTHER" id="PTHR24148:SF64">
    <property type="entry name" value="HETEROKARYON INCOMPATIBILITY DOMAIN-CONTAINING PROTEIN"/>
    <property type="match status" value="1"/>
</dbReference>
<name>A0A364NBQ4_STELY</name>
<sequence length="608" mass="68202">MASAIPSLEPTVEINRLPSLPAKLRKIRVFTLFPGSWSSPLKCQFSICDLDDRPQFETISYTWGDSGDSVSITIDGVELTIPHNLQTALKYIRSQDDALTLWADAVCIDQSNDEEKAEQVAMMGDIFQACSSMYLWLGEPGKSLERNPWGLVEHFAANKHYNQLPGYQLVEGRWTFQDNPHFQDMWASFTDMLSKAWWTRLWCVQESVLSPKATIMLGRWRVSWSKILMSRENQVSHELKCCASLGGLMPPNYSYQPDNLIVHALEKSSDSGLSADPKGMNLDRVLRTFRYKACKDPRDRVYGLLGLVNKSMAAKIRPDYSLPVNDIYLQAMKLSMAESDGDLQYLTGSGFNSERHDLPTWTRDLSAPLTRVEASCETARYHLYHLYNAACNAGHDVGKTSQLPNKTTLALTGVPVDGIGSIGMTLNHINRTSMVEALENWNKVARLNDTGLGSSDHELYERFWRTMNADVIVREGGATKRIDNPMEQLQKEQVQAITQHLNNQTEPLVKIDWRTVLYAANGRAFFRTQSGRLGLCPPGARVGDQIWVFAGGRVPFVLRAENESAQSANGSGPGMPIFKFMGECYLDGSMDGEAFRTGEHSLREVHLI</sequence>
<feature type="domain" description="Heterokaryon incompatibility" evidence="1">
    <location>
        <begin position="56"/>
        <end position="206"/>
    </location>
</feature>
<dbReference type="Pfam" id="PF26639">
    <property type="entry name" value="Het-6_barrel"/>
    <property type="match status" value="1"/>
</dbReference>
<dbReference type="Proteomes" id="UP000249619">
    <property type="component" value="Unassembled WGS sequence"/>
</dbReference>
<evidence type="ECO:0000313" key="2">
    <source>
        <dbReference type="EMBL" id="RAR14660.1"/>
    </source>
</evidence>
<dbReference type="PANTHER" id="PTHR24148">
    <property type="entry name" value="ANKYRIN REPEAT DOMAIN-CONTAINING PROTEIN 39 HOMOLOG-RELATED"/>
    <property type="match status" value="1"/>
</dbReference>
<dbReference type="EMBL" id="QGDH01000019">
    <property type="protein sequence ID" value="RAR14660.1"/>
    <property type="molecule type" value="Genomic_DNA"/>
</dbReference>
<evidence type="ECO:0000313" key="3">
    <source>
        <dbReference type="Proteomes" id="UP000249619"/>
    </source>
</evidence>
<keyword evidence="3" id="KW-1185">Reference proteome</keyword>
<gene>
    <name evidence="2" type="ORF">DDE83_001883</name>
</gene>
<organism evidence="2 3">
    <name type="scientific">Stemphylium lycopersici</name>
    <name type="common">Tomato gray leaf spot disease fungus</name>
    <name type="synonym">Thyrospora lycopersici</name>
    <dbReference type="NCBI Taxonomy" id="183478"/>
    <lineage>
        <taxon>Eukaryota</taxon>
        <taxon>Fungi</taxon>
        <taxon>Dikarya</taxon>
        <taxon>Ascomycota</taxon>
        <taxon>Pezizomycotina</taxon>
        <taxon>Dothideomycetes</taxon>
        <taxon>Pleosporomycetidae</taxon>
        <taxon>Pleosporales</taxon>
        <taxon>Pleosporineae</taxon>
        <taxon>Pleosporaceae</taxon>
        <taxon>Stemphylium</taxon>
    </lineage>
</organism>
<dbReference type="InterPro" id="IPR010730">
    <property type="entry name" value="HET"/>
</dbReference>
<dbReference type="STRING" id="183478.A0A364NBQ4"/>
<dbReference type="AlphaFoldDB" id="A0A364NBQ4"/>
<accession>A0A364NBQ4</accession>
<dbReference type="Pfam" id="PF06985">
    <property type="entry name" value="HET"/>
    <property type="match status" value="1"/>
</dbReference>
<proteinExistence type="predicted"/>
<comment type="caution">
    <text evidence="2">The sequence shown here is derived from an EMBL/GenBank/DDBJ whole genome shotgun (WGS) entry which is preliminary data.</text>
</comment>